<dbReference type="AlphaFoldDB" id="G5GIS1"/>
<dbReference type="STRING" id="679200.HMPREF9333_01461"/>
<name>G5GIS1_9FIRM</name>
<proteinExistence type="predicted"/>
<comment type="caution">
    <text evidence="1">The sequence shown here is derived from an EMBL/GenBank/DDBJ whole genome shotgun (WGS) entry which is preliminary data.</text>
</comment>
<evidence type="ECO:0000313" key="2">
    <source>
        <dbReference type="Proteomes" id="UP000003011"/>
    </source>
</evidence>
<keyword evidence="2" id="KW-1185">Reference proteome</keyword>
<protein>
    <submittedName>
        <fullName evidence="1">Uncharacterized protein</fullName>
    </submittedName>
</protein>
<reference evidence="1 2" key="1">
    <citation type="submission" date="2011-08" db="EMBL/GenBank/DDBJ databases">
        <title>The Genome Sequence of Johnsonella ignava ATCC 51276.</title>
        <authorList>
            <consortium name="The Broad Institute Genome Sequencing Platform"/>
            <person name="Earl A."/>
            <person name="Ward D."/>
            <person name="Feldgarden M."/>
            <person name="Gevers D."/>
            <person name="Izard J."/>
            <person name="Blanton J.M."/>
            <person name="Baranova O.V."/>
            <person name="Dewhirst F.E."/>
            <person name="Young S.K."/>
            <person name="Zeng Q."/>
            <person name="Gargeya S."/>
            <person name="Fitzgerald M."/>
            <person name="Haas B."/>
            <person name="Abouelleil A."/>
            <person name="Alvarado L."/>
            <person name="Arachchi H.M."/>
            <person name="Berlin A."/>
            <person name="Brown A."/>
            <person name="Chapman S.B."/>
            <person name="Chen Z."/>
            <person name="Dunbar C."/>
            <person name="Freedman E."/>
            <person name="Gearin G."/>
            <person name="Gellesch M."/>
            <person name="Goldberg J."/>
            <person name="Griggs A."/>
            <person name="Gujja S."/>
            <person name="Heiman D."/>
            <person name="Howarth C."/>
            <person name="Larson L."/>
            <person name="Lui A."/>
            <person name="MacDonald P.J.P."/>
            <person name="Montmayeur A."/>
            <person name="Murphy C."/>
            <person name="Neiman D."/>
            <person name="Pearson M."/>
            <person name="Priest M."/>
            <person name="Roberts A."/>
            <person name="Saif S."/>
            <person name="Shea T."/>
            <person name="Shenoy N."/>
            <person name="Sisk P."/>
            <person name="Stolte C."/>
            <person name="Sykes S."/>
            <person name="Wortman J."/>
            <person name="Nusbaum C."/>
            <person name="Birren B."/>
        </authorList>
    </citation>
    <scope>NUCLEOTIDE SEQUENCE [LARGE SCALE GENOMIC DNA]</scope>
    <source>
        <strain evidence="1 2">ATCC 51276</strain>
    </source>
</reference>
<dbReference type="Proteomes" id="UP000003011">
    <property type="component" value="Unassembled WGS sequence"/>
</dbReference>
<dbReference type="RefSeq" id="WP_005541129.1">
    <property type="nucleotide sequence ID" value="NZ_JH378833.1"/>
</dbReference>
<sequence>MKKMIKPVFALSLIIMGVIVLMKINRTWALNPEQNMNEESELKSEQNMNETSALNSKKNLNVEYFINNIDSDTTFIDLERDIGPFTGSRGSGFVINYYETEGLLFFR</sequence>
<dbReference type="EMBL" id="ACZL01000023">
    <property type="protein sequence ID" value="EHI55325.1"/>
    <property type="molecule type" value="Genomic_DNA"/>
</dbReference>
<dbReference type="HOGENOM" id="CLU_2206487_0_0_9"/>
<evidence type="ECO:0000313" key="1">
    <source>
        <dbReference type="EMBL" id="EHI55325.1"/>
    </source>
</evidence>
<accession>G5GIS1</accession>
<organism evidence="1 2">
    <name type="scientific">Johnsonella ignava ATCC 51276</name>
    <dbReference type="NCBI Taxonomy" id="679200"/>
    <lineage>
        <taxon>Bacteria</taxon>
        <taxon>Bacillati</taxon>
        <taxon>Bacillota</taxon>
        <taxon>Clostridia</taxon>
        <taxon>Lachnospirales</taxon>
        <taxon>Lachnospiraceae</taxon>
        <taxon>Johnsonella</taxon>
    </lineage>
</organism>
<gene>
    <name evidence="1" type="ORF">HMPREF9333_01461</name>
</gene>